<dbReference type="Proteomes" id="UP000199393">
    <property type="component" value="Chromosome I"/>
</dbReference>
<name>A0A1C3N5M6_9ACTN</name>
<evidence type="ECO:0000313" key="1">
    <source>
        <dbReference type="EMBL" id="SBV27884.1"/>
    </source>
</evidence>
<protein>
    <submittedName>
        <fullName evidence="1">Uncharacterized protein</fullName>
    </submittedName>
</protein>
<accession>A0A1C3N5M6</accession>
<organism evidence="1 2">
    <name type="scientific">Micromonospora krabiensis</name>
    <dbReference type="NCBI Taxonomy" id="307121"/>
    <lineage>
        <taxon>Bacteria</taxon>
        <taxon>Bacillati</taxon>
        <taxon>Actinomycetota</taxon>
        <taxon>Actinomycetes</taxon>
        <taxon>Micromonosporales</taxon>
        <taxon>Micromonosporaceae</taxon>
        <taxon>Micromonospora</taxon>
    </lineage>
</organism>
<sequence>MEFIIVDQRSEPGRIFAYRVYLVPDGAGHTGWHAKFIGYADTRWGARRKIRRERRRLKRREPGTTIVHREAL</sequence>
<keyword evidence="2" id="KW-1185">Reference proteome</keyword>
<dbReference type="AlphaFoldDB" id="A0A1C3N5M6"/>
<proteinExistence type="predicted"/>
<dbReference type="STRING" id="307121.GA0070620_3415"/>
<gene>
    <name evidence="1" type="ORF">GA0070620_3415</name>
</gene>
<dbReference type="EMBL" id="LT598496">
    <property type="protein sequence ID" value="SBV27884.1"/>
    <property type="molecule type" value="Genomic_DNA"/>
</dbReference>
<reference evidence="2" key="1">
    <citation type="submission" date="2016-06" db="EMBL/GenBank/DDBJ databases">
        <authorList>
            <person name="Varghese N."/>
        </authorList>
    </citation>
    <scope>NUCLEOTIDE SEQUENCE [LARGE SCALE GENOMIC DNA]</scope>
    <source>
        <strain evidence="2">DSM 45344</strain>
    </source>
</reference>
<evidence type="ECO:0000313" key="2">
    <source>
        <dbReference type="Proteomes" id="UP000199393"/>
    </source>
</evidence>
<dbReference type="RefSeq" id="WP_091592061.1">
    <property type="nucleotide sequence ID" value="NZ_JBHRWG010000004.1"/>
</dbReference>